<proteinExistence type="predicted"/>
<dbReference type="GO" id="GO:0015074">
    <property type="term" value="P:DNA integration"/>
    <property type="evidence" value="ECO:0007669"/>
    <property type="project" value="InterPro"/>
</dbReference>
<evidence type="ECO:0000313" key="3">
    <source>
        <dbReference type="EMBL" id="ETO63308.1"/>
    </source>
</evidence>
<reference evidence="3 4" key="1">
    <citation type="submission" date="2013-11" db="EMBL/GenBank/DDBJ databases">
        <title>The Genome Sequence of Phytophthora parasitica P1976.</title>
        <authorList>
            <consortium name="The Broad Institute Genomics Platform"/>
            <person name="Russ C."/>
            <person name="Tyler B."/>
            <person name="Panabieres F."/>
            <person name="Shan W."/>
            <person name="Tripathy S."/>
            <person name="Grunwald N."/>
            <person name="Machado M."/>
            <person name="Johnson C.S."/>
            <person name="Walker B."/>
            <person name="Young S."/>
            <person name="Zeng Q."/>
            <person name="Gargeya S."/>
            <person name="Fitzgerald M."/>
            <person name="Haas B."/>
            <person name="Abouelleil A."/>
            <person name="Allen A.W."/>
            <person name="Alvarado L."/>
            <person name="Arachchi H.M."/>
            <person name="Berlin A.M."/>
            <person name="Chapman S.B."/>
            <person name="Gainer-Dewar J."/>
            <person name="Goldberg J."/>
            <person name="Griggs A."/>
            <person name="Gujja S."/>
            <person name="Hansen M."/>
            <person name="Howarth C."/>
            <person name="Imamovic A."/>
            <person name="Ireland A."/>
            <person name="Larimer J."/>
            <person name="McCowan C."/>
            <person name="Murphy C."/>
            <person name="Pearson M."/>
            <person name="Poon T.W."/>
            <person name="Priest M."/>
            <person name="Roberts A."/>
            <person name="Saif S."/>
            <person name="Shea T."/>
            <person name="Sisk P."/>
            <person name="Sykes S."/>
            <person name="Wortman J."/>
            <person name="Nusbaum C."/>
            <person name="Birren B."/>
        </authorList>
    </citation>
    <scope>NUCLEOTIDE SEQUENCE [LARGE SCALE GENOMIC DNA]</scope>
    <source>
        <strain evidence="3 4">P1976</strain>
    </source>
</reference>
<dbReference type="OrthoDB" id="164891at2759"/>
<dbReference type="GO" id="GO:0006310">
    <property type="term" value="P:DNA recombination"/>
    <property type="evidence" value="ECO:0007669"/>
    <property type="project" value="UniProtKB-KW"/>
</dbReference>
<name>A0A080Z9J7_PHYNI</name>
<keyword evidence="1" id="KW-0233">DNA recombination</keyword>
<dbReference type="Proteomes" id="UP000028582">
    <property type="component" value="Unassembled WGS sequence"/>
</dbReference>
<dbReference type="SUPFAM" id="SSF56349">
    <property type="entry name" value="DNA breaking-rejoining enzymes"/>
    <property type="match status" value="1"/>
</dbReference>
<evidence type="ECO:0000259" key="2">
    <source>
        <dbReference type="PROSITE" id="PS51900"/>
    </source>
</evidence>
<dbReference type="EMBL" id="ANJA01003507">
    <property type="protein sequence ID" value="ETO63308.1"/>
    <property type="molecule type" value="Genomic_DNA"/>
</dbReference>
<evidence type="ECO:0000256" key="1">
    <source>
        <dbReference type="ARBA" id="ARBA00023172"/>
    </source>
</evidence>
<dbReference type="InterPro" id="IPR013762">
    <property type="entry name" value="Integrase-like_cat_sf"/>
</dbReference>
<evidence type="ECO:0000313" key="4">
    <source>
        <dbReference type="Proteomes" id="UP000028582"/>
    </source>
</evidence>
<protein>
    <recommendedName>
        <fullName evidence="2">Core-binding (CB) domain-containing protein</fullName>
    </recommendedName>
</protein>
<dbReference type="InterPro" id="IPR044068">
    <property type="entry name" value="CB"/>
</dbReference>
<accession>A0A080Z9J7</accession>
<gene>
    <name evidence="3" type="ORF">F444_18949</name>
</gene>
<dbReference type="AlphaFoldDB" id="A0A080Z9J7"/>
<dbReference type="PROSITE" id="PS51900">
    <property type="entry name" value="CB"/>
    <property type="match status" value="1"/>
</dbReference>
<organism evidence="3 4">
    <name type="scientific">Phytophthora nicotianae P1976</name>
    <dbReference type="NCBI Taxonomy" id="1317066"/>
    <lineage>
        <taxon>Eukaryota</taxon>
        <taxon>Sar</taxon>
        <taxon>Stramenopiles</taxon>
        <taxon>Oomycota</taxon>
        <taxon>Peronosporomycetes</taxon>
        <taxon>Peronosporales</taxon>
        <taxon>Peronosporaceae</taxon>
        <taxon>Phytophthora</taxon>
    </lineage>
</organism>
<dbReference type="InterPro" id="IPR011010">
    <property type="entry name" value="DNA_brk_join_enz"/>
</dbReference>
<comment type="caution">
    <text evidence="3">The sequence shown here is derived from an EMBL/GenBank/DDBJ whole genome shotgun (WGS) entry which is preliminary data.</text>
</comment>
<sequence>MDGEGAAETLEVTAKDVRDACISVKTQQAYRSSLRAMSKWIRVTKMEQAPTFFDASGNIDLDRFTLDEFDSFLVEKRKTVGVSTLNGYRSALKDLYRRQDVPLPNRFEKKMATLFSGLKRMQATKYQSGAPKESGKEPLPYSLYQQLCKATLVRQDAGFSYFFLSTQWNLMCRSESVQTLCTQLLSGIDDSVGCVMYKSKTNQEGGGPKDPRHLYANPYSPDTCWITALAIYLACRPTQPKGPLFSVSNQKVRFGNTFRQLINAKTGQTHYGTHSIRKGVATFACSGTTGGPSIASVCLRVGWSLGGVQDRYIRYESAGDQYLGRVVAGLPLNLADFAVLPPHFVNNQDVNLQKCVEEMFPMLRACSTLQDILKLCVASLVNHHSYLRELIPASHPLLSTFLFRYPDMMNHLEAALVRDTSTWMKPTGVPPHVELYKQLRQVQASIDNLPPVLLEGMSNLIEEKGVAAGNITKQVLEATIEFLLLRAGLAQGAMSHAPQPVQHSDGDQVYYYSGKFHLLPEEFEFPRTGPCGAWQFWWFGDKSRGWPPLKKIHPHDLPKRSMRKTFSDWVMMIKHLTEAATAAGLAIPTQPTEKEASEIFSVAIEKLQLPPAKHKRRLAELSLPTVLRLVREAQSADKRQSSFMNEGKKIAQTYP</sequence>
<dbReference type="Gene3D" id="1.10.443.10">
    <property type="entry name" value="Intergrase catalytic core"/>
    <property type="match status" value="1"/>
</dbReference>
<feature type="domain" description="Core-binding (CB)" evidence="2">
    <location>
        <begin position="12"/>
        <end position="100"/>
    </location>
</feature>
<dbReference type="GO" id="GO:0003677">
    <property type="term" value="F:DNA binding"/>
    <property type="evidence" value="ECO:0007669"/>
    <property type="project" value="InterPro"/>
</dbReference>